<dbReference type="Pfam" id="PF12697">
    <property type="entry name" value="Abhydrolase_6"/>
    <property type="match status" value="1"/>
</dbReference>
<dbReference type="GO" id="GO:0016787">
    <property type="term" value="F:hydrolase activity"/>
    <property type="evidence" value="ECO:0007669"/>
    <property type="project" value="UniProtKB-KW"/>
</dbReference>
<evidence type="ECO:0000313" key="3">
    <source>
        <dbReference type="Proteomes" id="UP000642284"/>
    </source>
</evidence>
<dbReference type="PANTHER" id="PTHR43798:SF33">
    <property type="entry name" value="HYDROLASE, PUTATIVE (AFU_ORTHOLOGUE AFUA_2G14860)-RELATED"/>
    <property type="match status" value="1"/>
</dbReference>
<evidence type="ECO:0000259" key="1">
    <source>
        <dbReference type="Pfam" id="PF12697"/>
    </source>
</evidence>
<gene>
    <name evidence="2" type="ORF">H9Y04_24670</name>
</gene>
<organism evidence="2 3">
    <name type="scientific">Streptomyces polyasparticus</name>
    <dbReference type="NCBI Taxonomy" id="2767826"/>
    <lineage>
        <taxon>Bacteria</taxon>
        <taxon>Bacillati</taxon>
        <taxon>Actinomycetota</taxon>
        <taxon>Actinomycetes</taxon>
        <taxon>Kitasatosporales</taxon>
        <taxon>Streptomycetaceae</taxon>
        <taxon>Streptomyces</taxon>
    </lineage>
</organism>
<dbReference type="EMBL" id="JACTVJ010000012">
    <property type="protein sequence ID" value="MBC9715741.1"/>
    <property type="molecule type" value="Genomic_DNA"/>
</dbReference>
<dbReference type="InterPro" id="IPR000073">
    <property type="entry name" value="AB_hydrolase_1"/>
</dbReference>
<reference evidence="2 3" key="1">
    <citation type="submission" date="2020-08" db="EMBL/GenBank/DDBJ databases">
        <title>Genemic of Streptomyces polyaspartic.</title>
        <authorList>
            <person name="Liu W."/>
        </authorList>
    </citation>
    <scope>NUCLEOTIDE SEQUENCE [LARGE SCALE GENOMIC DNA]</scope>
    <source>
        <strain evidence="2 3">TRM66268-LWL</strain>
    </source>
</reference>
<dbReference type="SUPFAM" id="SSF53474">
    <property type="entry name" value="alpha/beta-Hydrolases"/>
    <property type="match status" value="1"/>
</dbReference>
<evidence type="ECO:0000313" key="2">
    <source>
        <dbReference type="EMBL" id="MBC9715741.1"/>
    </source>
</evidence>
<comment type="caution">
    <text evidence="2">The sequence shown here is derived from an EMBL/GenBank/DDBJ whole genome shotgun (WGS) entry which is preliminary data.</text>
</comment>
<protein>
    <submittedName>
        <fullName evidence="2">Alpha/beta hydrolase</fullName>
    </submittedName>
</protein>
<dbReference type="Gene3D" id="3.40.50.1820">
    <property type="entry name" value="alpha/beta hydrolase"/>
    <property type="match status" value="1"/>
</dbReference>
<dbReference type="InterPro" id="IPR029058">
    <property type="entry name" value="AB_hydrolase_fold"/>
</dbReference>
<keyword evidence="2" id="KW-0378">Hydrolase</keyword>
<keyword evidence="3" id="KW-1185">Reference proteome</keyword>
<name>A0ABR7SJR8_9ACTN</name>
<proteinExistence type="predicted"/>
<sequence length="297" mass="32369">MFLGETADRPTIAVRGQQVADSKAFFAAYDAVLGQWPVKVEAVDIPTPYGRTRTYVSGPEGGIPLVLLPGGGSTSVSWFANAEALAEHHRVYAVDLIGDLGHSRNDGQPLRSSEDLTAWLAALLDGLGLAGVRLCGHSYGAWTALHYALHDPKRVSRLALLDPTGCFAGLRSGYVLRALPMLARPTARRMLAFHRWETGSLPAEPVWQEFLAATAYAPRPKAIRMRRPRPESLQAFTVETLVLLAGRSKAHDARKVAVTARELLPHATVTVLEQASHHSLPTEQPADVNRLLRHFLS</sequence>
<dbReference type="InterPro" id="IPR050266">
    <property type="entry name" value="AB_hydrolase_sf"/>
</dbReference>
<dbReference type="Proteomes" id="UP000642284">
    <property type="component" value="Unassembled WGS sequence"/>
</dbReference>
<dbReference type="PANTHER" id="PTHR43798">
    <property type="entry name" value="MONOACYLGLYCEROL LIPASE"/>
    <property type="match status" value="1"/>
</dbReference>
<feature type="domain" description="AB hydrolase-1" evidence="1">
    <location>
        <begin position="65"/>
        <end position="290"/>
    </location>
</feature>
<accession>A0ABR7SJR8</accession>